<comment type="caution">
    <text evidence="2">The sequence shown here is derived from an EMBL/GenBank/DDBJ whole genome shotgun (WGS) entry which is preliminary data.</text>
</comment>
<feature type="transmembrane region" description="Helical" evidence="1">
    <location>
        <begin position="12"/>
        <end position="39"/>
    </location>
</feature>
<evidence type="ECO:0008006" key="4">
    <source>
        <dbReference type="Google" id="ProtNLM"/>
    </source>
</evidence>
<evidence type="ECO:0000256" key="1">
    <source>
        <dbReference type="SAM" id="Phobius"/>
    </source>
</evidence>
<feature type="transmembrane region" description="Helical" evidence="1">
    <location>
        <begin position="124"/>
        <end position="150"/>
    </location>
</feature>
<feature type="transmembrane region" description="Helical" evidence="1">
    <location>
        <begin position="59"/>
        <end position="85"/>
    </location>
</feature>
<dbReference type="Proteomes" id="UP000027665">
    <property type="component" value="Unassembled WGS sequence"/>
</dbReference>
<keyword evidence="1" id="KW-0812">Transmembrane</keyword>
<keyword evidence="1" id="KW-1133">Transmembrane helix</keyword>
<dbReference type="OrthoDB" id="9786793at2"/>
<dbReference type="eggNOG" id="COG4708">
    <property type="taxonomic scope" value="Bacteria"/>
</dbReference>
<dbReference type="RefSeq" id="WP_037976027.1">
    <property type="nucleotide sequence ID" value="NZ_JMKI01000031.1"/>
</dbReference>
<organism evidence="2 3">
    <name type="scientific">Synergistes jonesii</name>
    <dbReference type="NCBI Taxonomy" id="2754"/>
    <lineage>
        <taxon>Bacteria</taxon>
        <taxon>Thermotogati</taxon>
        <taxon>Synergistota</taxon>
        <taxon>Synergistia</taxon>
        <taxon>Synergistales</taxon>
        <taxon>Synergistaceae</taxon>
        <taxon>Synergistes</taxon>
    </lineage>
</organism>
<dbReference type="PANTHER" id="PTHR40044:SF1">
    <property type="entry name" value="INTEGRAL MEMBRANE PROTEIN"/>
    <property type="match status" value="1"/>
</dbReference>
<evidence type="ECO:0000313" key="2">
    <source>
        <dbReference type="EMBL" id="KEJ92294.1"/>
    </source>
</evidence>
<dbReference type="PANTHER" id="PTHR40044">
    <property type="entry name" value="INTEGRAL MEMBRANE PROTEIN-RELATED"/>
    <property type="match status" value="1"/>
</dbReference>
<protein>
    <recommendedName>
        <fullName evidence="4">Transporter</fullName>
    </recommendedName>
</protein>
<dbReference type="STRING" id="2754.EH55_04640"/>
<dbReference type="Pfam" id="PF06177">
    <property type="entry name" value="QueT"/>
    <property type="match status" value="1"/>
</dbReference>
<accession>A0A073IR87</accession>
<evidence type="ECO:0000313" key="3">
    <source>
        <dbReference type="Proteomes" id="UP000027665"/>
    </source>
</evidence>
<dbReference type="EMBL" id="JMKI01000031">
    <property type="protein sequence ID" value="KEJ92294.1"/>
    <property type="molecule type" value="Genomic_DNA"/>
</dbReference>
<reference evidence="2 3" key="1">
    <citation type="submission" date="2014-04" db="EMBL/GenBank/DDBJ databases">
        <title>Draft Genome Sequence of Synergistes jonesii.</title>
        <authorList>
            <person name="Coil D.A."/>
            <person name="Eisen J.A."/>
            <person name="Holland-Moritz H.E."/>
        </authorList>
    </citation>
    <scope>NUCLEOTIDE SEQUENCE [LARGE SCALE GENOMIC DNA]</scope>
    <source>
        <strain evidence="2 3">78-1</strain>
    </source>
</reference>
<keyword evidence="3" id="KW-1185">Reference proteome</keyword>
<dbReference type="InterPro" id="IPR010387">
    <property type="entry name" value="QueT"/>
</dbReference>
<dbReference type="AlphaFoldDB" id="A0A073IR87"/>
<dbReference type="PIRSF" id="PIRSF031501">
    <property type="entry name" value="QueT"/>
    <property type="match status" value="1"/>
</dbReference>
<gene>
    <name evidence="2" type="ORF">EH55_04640</name>
</gene>
<sequence>MKSISSFSVRDVTLSAMVAALYAVLAFAFAPVSFGPVQFRVSEALALLPFCLPQTAPGLFVGCFISNVMGGYGPVDIIFGSAATYAAARATAKMPNVWLAALPPVVINALVVGCYISLLSSTPMVFSVFYIGAGQAAVCFCLGVPLVFALKHSGLVK</sequence>
<keyword evidence="1" id="KW-0472">Membrane</keyword>
<proteinExistence type="predicted"/>
<dbReference type="GeneID" id="90983589"/>
<feature type="transmembrane region" description="Helical" evidence="1">
    <location>
        <begin position="97"/>
        <end position="118"/>
    </location>
</feature>
<name>A0A073IR87_9BACT</name>